<feature type="region of interest" description="Disordered" evidence="1">
    <location>
        <begin position="1"/>
        <end position="58"/>
    </location>
</feature>
<reference evidence="2" key="1">
    <citation type="journal article" date="2014" name="Front. Microbiol.">
        <title>High frequency of phylogenetically diverse reductive dehalogenase-homologous genes in deep subseafloor sedimentary metagenomes.</title>
        <authorList>
            <person name="Kawai M."/>
            <person name="Futagami T."/>
            <person name="Toyoda A."/>
            <person name="Takaki Y."/>
            <person name="Nishi S."/>
            <person name="Hori S."/>
            <person name="Arai W."/>
            <person name="Tsubouchi T."/>
            <person name="Morono Y."/>
            <person name="Uchiyama I."/>
            <person name="Ito T."/>
            <person name="Fujiyama A."/>
            <person name="Inagaki F."/>
            <person name="Takami H."/>
        </authorList>
    </citation>
    <scope>NUCLEOTIDE SEQUENCE</scope>
    <source>
        <strain evidence="2">Expedition CK06-06</strain>
    </source>
</reference>
<protein>
    <submittedName>
        <fullName evidence="2">Uncharacterized protein</fullName>
    </submittedName>
</protein>
<comment type="caution">
    <text evidence="2">The sequence shown here is derived from an EMBL/GenBank/DDBJ whole genome shotgun (WGS) entry which is preliminary data.</text>
</comment>
<proteinExistence type="predicted"/>
<accession>X0VBZ0</accession>
<dbReference type="AlphaFoldDB" id="X0VBZ0"/>
<feature type="compositionally biased region" description="Polar residues" evidence="1">
    <location>
        <begin position="37"/>
        <end position="51"/>
    </location>
</feature>
<feature type="non-terminal residue" evidence="2">
    <location>
        <position position="1"/>
    </location>
</feature>
<dbReference type="EMBL" id="BARS01037823">
    <property type="protein sequence ID" value="GAG15850.1"/>
    <property type="molecule type" value="Genomic_DNA"/>
</dbReference>
<evidence type="ECO:0000256" key="1">
    <source>
        <dbReference type="SAM" id="MobiDB-lite"/>
    </source>
</evidence>
<name>X0VBZ0_9ZZZZ</name>
<gene>
    <name evidence="2" type="ORF">S01H1_57949</name>
</gene>
<evidence type="ECO:0000313" key="2">
    <source>
        <dbReference type="EMBL" id="GAG15850.1"/>
    </source>
</evidence>
<sequence length="58" mass="6997">AYRRGKRDRQDELKQDEHPYPVAKDGADFFTKDKIGQEQNQYQDRSLQQHWQGKFDKA</sequence>
<organism evidence="2">
    <name type="scientific">marine sediment metagenome</name>
    <dbReference type="NCBI Taxonomy" id="412755"/>
    <lineage>
        <taxon>unclassified sequences</taxon>
        <taxon>metagenomes</taxon>
        <taxon>ecological metagenomes</taxon>
    </lineage>
</organism>
<feature type="compositionally biased region" description="Basic and acidic residues" evidence="1">
    <location>
        <begin position="8"/>
        <end position="36"/>
    </location>
</feature>